<accession>A0A133YH37</accession>
<feature type="region of interest" description="Disordered" evidence="1">
    <location>
        <begin position="113"/>
        <end position="133"/>
    </location>
</feature>
<evidence type="ECO:0000256" key="1">
    <source>
        <dbReference type="SAM" id="MobiDB-lite"/>
    </source>
</evidence>
<reference evidence="3" key="1">
    <citation type="submission" date="2016-01" db="EMBL/GenBank/DDBJ databases">
        <authorList>
            <person name="Mitreva M."/>
            <person name="Pepin K.H."/>
            <person name="Mihindukulasuriya K.A."/>
            <person name="Fulton R."/>
            <person name="Fronick C."/>
            <person name="O'Laughlin M."/>
            <person name="Miner T."/>
            <person name="Herter B."/>
            <person name="Rosa B.A."/>
            <person name="Cordes M."/>
            <person name="Tomlinson C."/>
            <person name="Wollam A."/>
            <person name="Palsikar V.B."/>
            <person name="Mardis E.R."/>
            <person name="Wilson R.K."/>
        </authorList>
    </citation>
    <scope>NUCLEOTIDE SEQUENCE [LARGE SCALE GENOMIC DNA]</scope>
    <source>
        <strain evidence="3">KA00274</strain>
    </source>
</reference>
<dbReference type="STRING" id="1497955.HMPREF1872_00162"/>
<sequence>MRTKIGTKVYDTEKSQMIGEQIVGQYCSADGFEERLYRKAAHDYFIYGLGGSLSPYPKETLLSLSLADATEWMQRILGAERAGEILQADEEEISVKVAAKVAKAAKAEAKASEKTTCKSKTTKKTSSCSKSKK</sequence>
<dbReference type="RefSeq" id="WP_066712505.1">
    <property type="nucleotide sequence ID" value="NZ_CP118869.1"/>
</dbReference>
<evidence type="ECO:0000313" key="3">
    <source>
        <dbReference type="Proteomes" id="UP000070080"/>
    </source>
</evidence>
<dbReference type="AlphaFoldDB" id="A0A133YH37"/>
<organism evidence="2 3">
    <name type="scientific">Amygdalobacter nucleatus</name>
    <dbReference type="NCBI Taxonomy" id="3029274"/>
    <lineage>
        <taxon>Bacteria</taxon>
        <taxon>Bacillati</taxon>
        <taxon>Bacillota</taxon>
        <taxon>Clostridia</taxon>
        <taxon>Eubacteriales</taxon>
        <taxon>Oscillospiraceae</taxon>
        <taxon>Amygdalobacter</taxon>
    </lineage>
</organism>
<evidence type="ECO:0000313" key="2">
    <source>
        <dbReference type="EMBL" id="KXB42486.1"/>
    </source>
</evidence>
<gene>
    <name evidence="2" type="ORF">HMPREF1872_00162</name>
</gene>
<dbReference type="EMBL" id="LSCV01000002">
    <property type="protein sequence ID" value="KXB42486.1"/>
    <property type="molecule type" value="Genomic_DNA"/>
</dbReference>
<proteinExistence type="predicted"/>
<protein>
    <submittedName>
        <fullName evidence="2">Uncharacterized protein</fullName>
    </submittedName>
</protein>
<feature type="compositionally biased region" description="Low complexity" evidence="1">
    <location>
        <begin position="124"/>
        <end position="133"/>
    </location>
</feature>
<keyword evidence="3" id="KW-1185">Reference proteome</keyword>
<dbReference type="Proteomes" id="UP000070080">
    <property type="component" value="Unassembled WGS sequence"/>
</dbReference>
<comment type="caution">
    <text evidence="2">The sequence shown here is derived from an EMBL/GenBank/DDBJ whole genome shotgun (WGS) entry which is preliminary data.</text>
</comment>
<dbReference type="OrthoDB" id="3192583at2"/>
<name>A0A133YH37_9FIRM</name>